<dbReference type="SMART" id="SM00046">
    <property type="entry name" value="DAGKc"/>
    <property type="match status" value="1"/>
</dbReference>
<evidence type="ECO:0000256" key="2">
    <source>
        <dbReference type="ARBA" id="ARBA00022516"/>
    </source>
</evidence>
<evidence type="ECO:0000313" key="13">
    <source>
        <dbReference type="EMBL" id="MCO6024588.1"/>
    </source>
</evidence>
<keyword evidence="2" id="KW-0444">Lipid biosynthesis</keyword>
<dbReference type="InterPro" id="IPR005218">
    <property type="entry name" value="Diacylglycerol/lipid_kinase"/>
</dbReference>
<dbReference type="Proteomes" id="UP001204015">
    <property type="component" value="Unassembled WGS sequence"/>
</dbReference>
<evidence type="ECO:0000256" key="7">
    <source>
        <dbReference type="ARBA" id="ARBA00022840"/>
    </source>
</evidence>
<keyword evidence="4" id="KW-0479">Metal-binding</keyword>
<keyword evidence="6 13" id="KW-0418">Kinase</keyword>
<dbReference type="InterPro" id="IPR050187">
    <property type="entry name" value="Lipid_Phosphate_FormReg"/>
</dbReference>
<dbReference type="PANTHER" id="PTHR12358">
    <property type="entry name" value="SPHINGOSINE KINASE"/>
    <property type="match status" value="1"/>
</dbReference>
<feature type="domain" description="DAGKc" evidence="12">
    <location>
        <begin position="1"/>
        <end position="129"/>
    </location>
</feature>
<comment type="cofactor">
    <cofactor evidence="1">
        <name>Mg(2+)</name>
        <dbReference type="ChEBI" id="CHEBI:18420"/>
    </cofactor>
</comment>
<dbReference type="InterPro" id="IPR045540">
    <property type="entry name" value="YegS/DAGK_C"/>
</dbReference>
<accession>A0ABT1BWG3</accession>
<organism evidence="13 14">
    <name type="scientific">Segatella cerevisiae</name>
    <dbReference type="NCBI Taxonomy" id="2053716"/>
    <lineage>
        <taxon>Bacteria</taxon>
        <taxon>Pseudomonadati</taxon>
        <taxon>Bacteroidota</taxon>
        <taxon>Bacteroidia</taxon>
        <taxon>Bacteroidales</taxon>
        <taxon>Prevotellaceae</taxon>
        <taxon>Segatella</taxon>
    </lineage>
</organism>
<dbReference type="RefSeq" id="WP_252759951.1">
    <property type="nucleotide sequence ID" value="NZ_JAMXLY010000004.1"/>
</dbReference>
<evidence type="ECO:0000259" key="12">
    <source>
        <dbReference type="PROSITE" id="PS50146"/>
    </source>
</evidence>
<evidence type="ECO:0000256" key="6">
    <source>
        <dbReference type="ARBA" id="ARBA00022777"/>
    </source>
</evidence>
<keyword evidence="3" id="KW-0808">Transferase</keyword>
<keyword evidence="8" id="KW-0460">Magnesium</keyword>
<dbReference type="EMBL" id="JAMXLY010000004">
    <property type="protein sequence ID" value="MCO6024588.1"/>
    <property type="molecule type" value="Genomic_DNA"/>
</dbReference>
<dbReference type="Pfam" id="PF19279">
    <property type="entry name" value="YegS_C"/>
    <property type="match status" value="1"/>
</dbReference>
<dbReference type="Pfam" id="PF00781">
    <property type="entry name" value="DAGK_cat"/>
    <property type="match status" value="1"/>
</dbReference>
<evidence type="ECO:0000256" key="11">
    <source>
        <dbReference type="ARBA" id="ARBA00023264"/>
    </source>
</evidence>
<keyword evidence="14" id="KW-1185">Reference proteome</keyword>
<keyword evidence="7" id="KW-0067">ATP-binding</keyword>
<keyword evidence="9" id="KW-0443">Lipid metabolism</keyword>
<dbReference type="InterPro" id="IPR016064">
    <property type="entry name" value="NAD/diacylglycerol_kinase_sf"/>
</dbReference>
<dbReference type="InterPro" id="IPR001206">
    <property type="entry name" value="Diacylglycerol_kinase_cat_dom"/>
</dbReference>
<evidence type="ECO:0000256" key="3">
    <source>
        <dbReference type="ARBA" id="ARBA00022679"/>
    </source>
</evidence>
<comment type="caution">
    <text evidence="13">The sequence shown here is derived from an EMBL/GenBank/DDBJ whole genome shotgun (WGS) entry which is preliminary data.</text>
</comment>
<dbReference type="SUPFAM" id="SSF111331">
    <property type="entry name" value="NAD kinase/diacylglycerol kinase-like"/>
    <property type="match status" value="1"/>
</dbReference>
<sequence length="299" mass="33204">MKKKILFVVNPVSGTSSKDKLPEIIESDLDHSKFEYQIRWTEYAGQATGIAKAAQDHYDIVVAAGGDGTVNEVARGLIHSDTVMGIIPCGSGNGLARHLALPVNIKESINILNACDIHEIDYGTINNYPFFCTCGMGFDAYIAEEFAQAGKRGPFTYVKKIMTDWLNYKPDMYEITDEKGSRCMKAFLITIGNASEYGNMAYICPKASICDGLLNVTIIRPFKFSAAPEMTFQLFKKTIDSNPNVETYSCKHIHIRRSQPGYIHYDGDPIMAGEDIDIAIHEKGIKVIVNSKDLCKHKI</sequence>
<evidence type="ECO:0000256" key="8">
    <source>
        <dbReference type="ARBA" id="ARBA00022842"/>
    </source>
</evidence>
<evidence type="ECO:0000256" key="4">
    <source>
        <dbReference type="ARBA" id="ARBA00022723"/>
    </source>
</evidence>
<reference evidence="13 14" key="1">
    <citation type="submission" date="2022-06" db="EMBL/GenBank/DDBJ databases">
        <title>A taxonomic note on the genus Prevotella: Description of four novel genera and emended description of the genera Hallella and Xylanibacter.</title>
        <authorList>
            <person name="Hitch T.C.A."/>
        </authorList>
    </citation>
    <scope>NUCLEOTIDE SEQUENCE [LARGE SCALE GENOMIC DNA]</scope>
    <source>
        <strain evidence="13 14">DSM 100619</strain>
    </source>
</reference>
<evidence type="ECO:0000256" key="1">
    <source>
        <dbReference type="ARBA" id="ARBA00001946"/>
    </source>
</evidence>
<dbReference type="PROSITE" id="PS50146">
    <property type="entry name" value="DAGK"/>
    <property type="match status" value="1"/>
</dbReference>
<proteinExistence type="predicted"/>
<dbReference type="Gene3D" id="2.60.200.40">
    <property type="match status" value="1"/>
</dbReference>
<keyword evidence="5" id="KW-0547">Nucleotide-binding</keyword>
<evidence type="ECO:0000256" key="5">
    <source>
        <dbReference type="ARBA" id="ARBA00022741"/>
    </source>
</evidence>
<gene>
    <name evidence="13" type="ORF">NG821_01805</name>
</gene>
<dbReference type="PANTHER" id="PTHR12358:SF106">
    <property type="entry name" value="LIPID KINASE YEGS"/>
    <property type="match status" value="1"/>
</dbReference>
<name>A0ABT1BWG3_9BACT</name>
<evidence type="ECO:0000256" key="10">
    <source>
        <dbReference type="ARBA" id="ARBA00023209"/>
    </source>
</evidence>
<dbReference type="InterPro" id="IPR017438">
    <property type="entry name" value="ATP-NAD_kinase_N"/>
</dbReference>
<dbReference type="GO" id="GO:0016301">
    <property type="term" value="F:kinase activity"/>
    <property type="evidence" value="ECO:0007669"/>
    <property type="project" value="UniProtKB-KW"/>
</dbReference>
<dbReference type="Gene3D" id="3.40.50.10330">
    <property type="entry name" value="Probable inorganic polyphosphate/atp-NAD kinase, domain 1"/>
    <property type="match status" value="1"/>
</dbReference>
<dbReference type="NCBIfam" id="TIGR00147">
    <property type="entry name" value="YegS/Rv2252/BmrU family lipid kinase"/>
    <property type="match status" value="1"/>
</dbReference>
<keyword evidence="11" id="KW-1208">Phospholipid metabolism</keyword>
<evidence type="ECO:0000313" key="14">
    <source>
        <dbReference type="Proteomes" id="UP001204015"/>
    </source>
</evidence>
<evidence type="ECO:0000256" key="9">
    <source>
        <dbReference type="ARBA" id="ARBA00023098"/>
    </source>
</evidence>
<protein>
    <submittedName>
        <fullName evidence="13">Diacylglycerol kinase family lipid kinase</fullName>
    </submittedName>
</protein>
<keyword evidence="10" id="KW-0594">Phospholipid biosynthesis</keyword>